<accession>A0A1X1WMT4</accession>
<dbReference type="EMBL" id="LQPC01000030">
    <property type="protein sequence ID" value="ORV87870.1"/>
    <property type="molecule type" value="Genomic_DNA"/>
</dbReference>
<sequence>MEFIANPRQWVIDAGLNPDDDAVGPELEKILKDALARLAESVPAVDALTGTAQEVIKGVGVSCCN</sequence>
<dbReference type="Proteomes" id="UP000193622">
    <property type="component" value="Unassembled WGS sequence"/>
</dbReference>
<protein>
    <submittedName>
        <fullName evidence="1">Uncharacterized protein</fullName>
    </submittedName>
</protein>
<gene>
    <name evidence="1" type="ORF">AWC12_16155</name>
</gene>
<evidence type="ECO:0000313" key="2">
    <source>
        <dbReference type="Proteomes" id="UP000193622"/>
    </source>
</evidence>
<proteinExistence type="predicted"/>
<reference evidence="1 2" key="1">
    <citation type="submission" date="2016-01" db="EMBL/GenBank/DDBJ databases">
        <title>The new phylogeny of the genus Mycobacterium.</title>
        <authorList>
            <person name="Tarcisio F."/>
            <person name="Conor M."/>
            <person name="Antonella G."/>
            <person name="Elisabetta G."/>
            <person name="Giulia F.S."/>
            <person name="Sara T."/>
            <person name="Anna F."/>
            <person name="Clotilde B."/>
            <person name="Roberto B."/>
            <person name="Veronica D.S."/>
            <person name="Fabio R."/>
            <person name="Monica P."/>
            <person name="Olivier J."/>
            <person name="Enrico T."/>
            <person name="Nicola S."/>
        </authorList>
    </citation>
    <scope>NUCLEOTIDE SEQUENCE [LARGE SCALE GENOMIC DNA]</scope>
    <source>
        <strain evidence="1 2">DSM 45541</strain>
    </source>
</reference>
<dbReference type="AlphaFoldDB" id="A0A1X1WMT4"/>
<evidence type="ECO:0000313" key="1">
    <source>
        <dbReference type="EMBL" id="ORV87870.1"/>
    </source>
</evidence>
<organism evidence="1 2">
    <name type="scientific">Mycolicibacterium iranicum</name>
    <name type="common">Mycobacterium iranicum</name>
    <dbReference type="NCBI Taxonomy" id="912594"/>
    <lineage>
        <taxon>Bacteria</taxon>
        <taxon>Bacillati</taxon>
        <taxon>Actinomycetota</taxon>
        <taxon>Actinomycetes</taxon>
        <taxon>Mycobacteriales</taxon>
        <taxon>Mycobacteriaceae</taxon>
        <taxon>Mycolicibacterium</taxon>
    </lineage>
</organism>
<name>A0A1X1WMT4_MYCIR</name>
<comment type="caution">
    <text evidence="1">The sequence shown here is derived from an EMBL/GenBank/DDBJ whole genome shotgun (WGS) entry which is preliminary data.</text>
</comment>